<dbReference type="GO" id="GO:0000976">
    <property type="term" value="F:transcription cis-regulatory region binding"/>
    <property type="evidence" value="ECO:0007669"/>
    <property type="project" value="TreeGrafter"/>
</dbReference>
<dbReference type="Proteomes" id="UP000473470">
    <property type="component" value="Unassembled WGS sequence"/>
</dbReference>
<dbReference type="PROSITE" id="PS00356">
    <property type="entry name" value="HTH_LACI_1"/>
    <property type="match status" value="1"/>
</dbReference>
<dbReference type="STRING" id="1503054.WT74_08305"/>
<dbReference type="KEGG" id="bstg:WT74_08305"/>
<keyword evidence="3 6" id="KW-0238">DNA-binding</keyword>
<dbReference type="EMBL" id="QTPM01000006">
    <property type="protein sequence ID" value="RQY96378.1"/>
    <property type="molecule type" value="Genomic_DNA"/>
</dbReference>
<dbReference type="Pfam" id="PF00356">
    <property type="entry name" value="LacI"/>
    <property type="match status" value="1"/>
</dbReference>
<evidence type="ECO:0000313" key="9">
    <source>
        <dbReference type="Proteomes" id="UP000068603"/>
    </source>
</evidence>
<dbReference type="GO" id="GO:0003700">
    <property type="term" value="F:DNA-binding transcription factor activity"/>
    <property type="evidence" value="ECO:0007669"/>
    <property type="project" value="TreeGrafter"/>
</dbReference>
<evidence type="ECO:0000256" key="1">
    <source>
        <dbReference type="ARBA" id="ARBA00022491"/>
    </source>
</evidence>
<dbReference type="Gene3D" id="1.10.260.40">
    <property type="entry name" value="lambda repressor-like DNA-binding domains"/>
    <property type="match status" value="1"/>
</dbReference>
<keyword evidence="2" id="KW-0805">Transcription regulation</keyword>
<evidence type="ECO:0000313" key="10">
    <source>
        <dbReference type="Proteomes" id="UP000281098"/>
    </source>
</evidence>
<organism evidence="7">
    <name type="scientific">Burkholderia stagnalis</name>
    <dbReference type="NCBI Taxonomy" id="1503054"/>
    <lineage>
        <taxon>Bacteria</taxon>
        <taxon>Pseudomonadati</taxon>
        <taxon>Pseudomonadota</taxon>
        <taxon>Betaproteobacteria</taxon>
        <taxon>Burkholderiales</taxon>
        <taxon>Burkholderiaceae</taxon>
        <taxon>Burkholderia</taxon>
        <taxon>Burkholderia cepacia complex</taxon>
    </lineage>
</organism>
<feature type="domain" description="HTH lacI-type" evidence="5">
    <location>
        <begin position="2"/>
        <end position="56"/>
    </location>
</feature>
<dbReference type="Proteomes" id="UP000281098">
    <property type="component" value="Unassembled WGS sequence"/>
</dbReference>
<dbReference type="SMART" id="SM00354">
    <property type="entry name" value="HTH_LACI"/>
    <property type="match status" value="1"/>
</dbReference>
<dbReference type="Gene3D" id="3.40.50.2300">
    <property type="match status" value="2"/>
</dbReference>
<dbReference type="CDD" id="cd01392">
    <property type="entry name" value="HTH_LacI"/>
    <property type="match status" value="1"/>
</dbReference>
<proteinExistence type="predicted"/>
<evidence type="ECO:0000256" key="4">
    <source>
        <dbReference type="ARBA" id="ARBA00023163"/>
    </source>
</evidence>
<dbReference type="InterPro" id="IPR046335">
    <property type="entry name" value="LacI/GalR-like_sensor"/>
</dbReference>
<dbReference type="SUPFAM" id="SSF53822">
    <property type="entry name" value="Periplasmic binding protein-like I"/>
    <property type="match status" value="1"/>
</dbReference>
<evidence type="ECO:0000259" key="5">
    <source>
        <dbReference type="PROSITE" id="PS50932"/>
    </source>
</evidence>
<reference evidence="7 9" key="1">
    <citation type="submission" date="2015-11" db="EMBL/GenBank/DDBJ databases">
        <title>Expanding the genomic diversity of Burkholderia species for the development of highly accurate diagnostics.</title>
        <authorList>
            <person name="Sahl J."/>
            <person name="Keim P."/>
            <person name="Wagner D."/>
        </authorList>
    </citation>
    <scope>NUCLEOTIDE SEQUENCE [LARGE SCALE GENOMIC DNA]</scope>
    <source>
        <strain evidence="7 9">MSMB1960WGS</strain>
    </source>
</reference>
<dbReference type="Pfam" id="PF13377">
    <property type="entry name" value="Peripla_BP_3"/>
    <property type="match status" value="1"/>
</dbReference>
<name>A0A119RV17_9BURK</name>
<dbReference type="EMBL" id="LPHB01000047">
    <property type="protein sequence ID" value="KWA62056.1"/>
    <property type="molecule type" value="Genomic_DNA"/>
</dbReference>
<dbReference type="AlphaFoldDB" id="A0A119RV17"/>
<sequence length="347" mass="36734">MATIKDVAAMAGVSFTTVSHVVNNSRPVSADVRAKVEGAIRELNYVPSAVARSLKARATATIGLVVPNSTNPYFAELARGIEDQCAANGYCVFFCNSDDDPVKQRNYLRVLQEKRIDGLIVASAGDDAVLAQTLADAHAPLVVVDRNIEGLAADLVQIDHERGAYLATRHLLELGHAKIGCITGPTDTAVSAMRVHGFIRAMAERTIDIVPGAIAESDFSCLGGYHAASRLFETVRPSAIFAGNDLMGVGALRAAAERGIRVPDDCSIIGFDDIEFSRYTYPALSTVGQSVRALGEMAAQTLIERIGGGSSAAPSAAPSRRRVVSPRLVLRESTAVYREPAPAGSRA</sequence>
<evidence type="ECO:0000313" key="7">
    <source>
        <dbReference type="EMBL" id="KWA62056.1"/>
    </source>
</evidence>
<evidence type="ECO:0000256" key="2">
    <source>
        <dbReference type="ARBA" id="ARBA00023015"/>
    </source>
</evidence>
<accession>A0A119RV17</accession>
<evidence type="ECO:0000256" key="3">
    <source>
        <dbReference type="ARBA" id="ARBA00023125"/>
    </source>
</evidence>
<dbReference type="SUPFAM" id="SSF47413">
    <property type="entry name" value="lambda repressor-like DNA-binding domains"/>
    <property type="match status" value="1"/>
</dbReference>
<dbReference type="InterPro" id="IPR000843">
    <property type="entry name" value="HTH_LacI"/>
</dbReference>
<dbReference type="EMBL" id="VZOK01000020">
    <property type="protein sequence ID" value="KAB0637423.1"/>
    <property type="molecule type" value="Genomic_DNA"/>
</dbReference>
<protein>
    <submittedName>
        <fullName evidence="6">LacI family DNA-binding transcriptional regulator</fullName>
    </submittedName>
    <submittedName>
        <fullName evidence="7">LacI family transcriptional regulator</fullName>
    </submittedName>
</protein>
<comment type="caution">
    <text evidence="7">The sequence shown here is derived from an EMBL/GenBank/DDBJ whole genome shotgun (WGS) entry which is preliminary data.</text>
</comment>
<dbReference type="PRINTS" id="PR00036">
    <property type="entry name" value="HTHLACI"/>
</dbReference>
<dbReference type="PANTHER" id="PTHR30146">
    <property type="entry name" value="LACI-RELATED TRANSCRIPTIONAL REPRESSOR"/>
    <property type="match status" value="1"/>
</dbReference>
<dbReference type="Proteomes" id="UP000068603">
    <property type="component" value="Unassembled WGS sequence"/>
</dbReference>
<keyword evidence="4" id="KW-0804">Transcription</keyword>
<dbReference type="RefSeq" id="WP_059560511.1">
    <property type="nucleotide sequence ID" value="NZ_CABVPM010000036.1"/>
</dbReference>
<evidence type="ECO:0000313" key="8">
    <source>
        <dbReference type="EMBL" id="RQY96378.1"/>
    </source>
</evidence>
<dbReference type="InterPro" id="IPR028082">
    <property type="entry name" value="Peripla_BP_I"/>
</dbReference>
<keyword evidence="10" id="KW-1185">Reference proteome</keyword>
<reference evidence="8 10" key="2">
    <citation type="submission" date="2018-08" db="EMBL/GenBank/DDBJ databases">
        <title>Comparative analysis of Burkholderia isolates from Puerto Rico.</title>
        <authorList>
            <person name="Hall C."/>
            <person name="Sahl J."/>
            <person name="Wagner D."/>
        </authorList>
    </citation>
    <scope>NUCLEOTIDE SEQUENCE [LARGE SCALE GENOMIC DNA]</scope>
    <source>
        <strain evidence="8 10">Bp8966</strain>
    </source>
</reference>
<evidence type="ECO:0000313" key="6">
    <source>
        <dbReference type="EMBL" id="KAB0637423.1"/>
    </source>
</evidence>
<dbReference type="PANTHER" id="PTHR30146:SF148">
    <property type="entry name" value="HTH-TYPE TRANSCRIPTIONAL REPRESSOR PURR-RELATED"/>
    <property type="match status" value="1"/>
</dbReference>
<keyword evidence="1" id="KW-0678">Repressor</keyword>
<dbReference type="PROSITE" id="PS50932">
    <property type="entry name" value="HTH_LACI_2"/>
    <property type="match status" value="1"/>
</dbReference>
<reference evidence="6 11" key="3">
    <citation type="submission" date="2019-09" db="EMBL/GenBank/DDBJ databases">
        <title>Draft genome sequences of 48 bacterial type strains from the CCUG.</title>
        <authorList>
            <person name="Tunovic T."/>
            <person name="Pineiro-Iglesias B."/>
            <person name="Unosson C."/>
            <person name="Inganas E."/>
            <person name="Ohlen M."/>
            <person name="Cardew S."/>
            <person name="Jensie-Markopoulos S."/>
            <person name="Salva-Serra F."/>
            <person name="Jaen-Luchoro D."/>
            <person name="Karlsson R."/>
            <person name="Svensson-Stadler L."/>
            <person name="Chun J."/>
            <person name="Moore E."/>
        </authorList>
    </citation>
    <scope>NUCLEOTIDE SEQUENCE [LARGE SCALE GENOMIC DNA]</scope>
    <source>
        <strain evidence="6 11">CCUG 65686</strain>
    </source>
</reference>
<gene>
    <name evidence="8" type="ORF">DF017_06915</name>
    <name evidence="6" type="ORF">F7R25_15365</name>
    <name evidence="7" type="ORF">WT44_15500</name>
</gene>
<dbReference type="InterPro" id="IPR010982">
    <property type="entry name" value="Lambda_DNA-bd_dom_sf"/>
</dbReference>
<evidence type="ECO:0000313" key="11">
    <source>
        <dbReference type="Proteomes" id="UP000473470"/>
    </source>
</evidence>